<keyword evidence="1" id="KW-0238">DNA-binding</keyword>
<proteinExistence type="predicted"/>
<comment type="caution">
    <text evidence="2">The sequence shown here is derived from an EMBL/GenBank/DDBJ whole genome shotgun (WGS) entry which is preliminary data.</text>
</comment>
<dbReference type="Proteomes" id="UP000267017">
    <property type="component" value="Unassembled WGS sequence"/>
</dbReference>
<dbReference type="EMBL" id="RRCN01000001">
    <property type="protein sequence ID" value="RRJ66083.1"/>
    <property type="molecule type" value="Genomic_DNA"/>
</dbReference>
<evidence type="ECO:0000313" key="3">
    <source>
        <dbReference type="Proteomes" id="UP000267017"/>
    </source>
</evidence>
<dbReference type="InterPro" id="IPR010998">
    <property type="entry name" value="Integrase_recombinase_N"/>
</dbReference>
<keyword evidence="3" id="KW-1185">Reference proteome</keyword>
<name>A0A3P3UCA3_9BACL</name>
<organism evidence="2 3">
    <name type="scientific">Paenibacillus oralis</name>
    <dbReference type="NCBI Taxonomy" id="2490856"/>
    <lineage>
        <taxon>Bacteria</taxon>
        <taxon>Bacillati</taxon>
        <taxon>Bacillota</taxon>
        <taxon>Bacilli</taxon>
        <taxon>Bacillales</taxon>
        <taxon>Paenibacillaceae</taxon>
        <taxon>Paenibacillus</taxon>
    </lineage>
</organism>
<accession>A0A3P3UCA3</accession>
<reference evidence="2 3" key="1">
    <citation type="submission" date="2018-11" db="EMBL/GenBank/DDBJ databases">
        <title>Genome sequencing of Paenibacillus sp. KCOM 3021 (= ChDC PVNT-B20).</title>
        <authorList>
            <person name="Kook J.-K."/>
            <person name="Park S.-N."/>
            <person name="Lim Y.K."/>
        </authorList>
    </citation>
    <scope>NUCLEOTIDE SEQUENCE [LARGE SCALE GENOMIC DNA]</scope>
    <source>
        <strain evidence="2 3">KCOM 3021</strain>
    </source>
</reference>
<dbReference type="AlphaFoldDB" id="A0A3P3UCA3"/>
<gene>
    <name evidence="2" type="ORF">EHV15_26590</name>
</gene>
<protein>
    <submittedName>
        <fullName evidence="2">Uncharacterized protein</fullName>
    </submittedName>
</protein>
<evidence type="ECO:0000313" key="2">
    <source>
        <dbReference type="EMBL" id="RRJ66083.1"/>
    </source>
</evidence>
<dbReference type="Gene3D" id="1.10.150.130">
    <property type="match status" value="1"/>
</dbReference>
<evidence type="ECO:0000256" key="1">
    <source>
        <dbReference type="ARBA" id="ARBA00023125"/>
    </source>
</evidence>
<dbReference type="RefSeq" id="WP_128633878.1">
    <property type="nucleotide sequence ID" value="NZ_RRCN01000001.1"/>
</dbReference>
<dbReference type="GO" id="GO:0003677">
    <property type="term" value="F:DNA binding"/>
    <property type="evidence" value="ECO:0007669"/>
    <property type="project" value="UniProtKB-KW"/>
</dbReference>
<dbReference type="OrthoDB" id="2676386at2"/>
<sequence>MNFEKYVSNFMSSYDIDLSPKPIGYYKDLMVFYDYLKSRDVTDNNIDEFVRGLDTNTIISSIDYYIKENSIKKISTVQRYVSAVKEFLLYIISNDYVSNDAFLKELGSPAYKEGSFRNKINIYLAENSELDKSTSYDPLTQYEVEDLIKECNLVLEISITKVTRSKEMNMITSALIIKLILLTGIPYREIIKIPVESYYKTIGSFSIDGISIRLPEGLIKQFNCYLELREKIAQGGKELFITYRGKPLPKGTAQVVYWLKQLSGRQDLTGLIKFAIVQMMDLNINHIAIEKFTKVGFKIIMSCKEQFINEQGFLLGIEFDSLLRRSPVFDKL</sequence>